<organism evidence="2 3">
    <name type="scientific">Anaerospora hongkongensis</name>
    <dbReference type="NCBI Taxonomy" id="244830"/>
    <lineage>
        <taxon>Bacteria</taxon>
        <taxon>Bacillati</taxon>
        <taxon>Bacillota</taxon>
        <taxon>Negativicutes</taxon>
        <taxon>Selenomonadales</taxon>
        <taxon>Sporomusaceae</taxon>
        <taxon>Anaerospora</taxon>
    </lineage>
</organism>
<protein>
    <submittedName>
        <fullName evidence="2">CTP:molybdopterin cytidylyltransferase MocA</fullName>
    </submittedName>
</protein>
<keyword evidence="2" id="KW-0808">Transferase</keyword>
<dbReference type="EMBL" id="SLUI01000003">
    <property type="protein sequence ID" value="TCL38738.1"/>
    <property type="molecule type" value="Genomic_DNA"/>
</dbReference>
<evidence type="ECO:0000313" key="2">
    <source>
        <dbReference type="EMBL" id="TCL38738.1"/>
    </source>
</evidence>
<dbReference type="AlphaFoldDB" id="A0A4R1Q2M0"/>
<gene>
    <name evidence="2" type="ORF">EV210_103218</name>
</gene>
<evidence type="ECO:0000313" key="3">
    <source>
        <dbReference type="Proteomes" id="UP000295063"/>
    </source>
</evidence>
<dbReference type="InterPro" id="IPR025877">
    <property type="entry name" value="MobA-like_NTP_Trfase"/>
</dbReference>
<name>A0A4R1Q2M0_9FIRM</name>
<reference evidence="2 3" key="1">
    <citation type="submission" date="2019-03" db="EMBL/GenBank/DDBJ databases">
        <title>Genomic Encyclopedia of Type Strains, Phase IV (KMG-IV): sequencing the most valuable type-strain genomes for metagenomic binning, comparative biology and taxonomic classification.</title>
        <authorList>
            <person name="Goeker M."/>
        </authorList>
    </citation>
    <scope>NUCLEOTIDE SEQUENCE [LARGE SCALE GENOMIC DNA]</scope>
    <source>
        <strain evidence="2 3">DSM 15969</strain>
    </source>
</reference>
<dbReference type="PANTHER" id="PTHR43777:SF1">
    <property type="entry name" value="MOLYBDENUM COFACTOR CYTIDYLYLTRANSFERASE"/>
    <property type="match status" value="1"/>
</dbReference>
<dbReference type="Gene3D" id="3.90.550.10">
    <property type="entry name" value="Spore Coat Polysaccharide Biosynthesis Protein SpsA, Chain A"/>
    <property type="match status" value="1"/>
</dbReference>
<dbReference type="InterPro" id="IPR029044">
    <property type="entry name" value="Nucleotide-diphossugar_trans"/>
</dbReference>
<dbReference type="RefSeq" id="WP_132076954.1">
    <property type="nucleotide sequence ID" value="NZ_SLUI01000003.1"/>
</dbReference>
<dbReference type="SUPFAM" id="SSF53448">
    <property type="entry name" value="Nucleotide-diphospho-sugar transferases"/>
    <property type="match status" value="1"/>
</dbReference>
<dbReference type="Pfam" id="PF12804">
    <property type="entry name" value="NTP_transf_3"/>
    <property type="match status" value="1"/>
</dbReference>
<dbReference type="GO" id="GO:0016779">
    <property type="term" value="F:nucleotidyltransferase activity"/>
    <property type="evidence" value="ECO:0007669"/>
    <property type="project" value="UniProtKB-KW"/>
</dbReference>
<proteinExistence type="predicted"/>
<accession>A0A4R1Q2M0</accession>
<feature type="domain" description="MobA-like NTP transferase" evidence="1">
    <location>
        <begin position="5"/>
        <end position="167"/>
    </location>
</feature>
<evidence type="ECO:0000259" key="1">
    <source>
        <dbReference type="Pfam" id="PF12804"/>
    </source>
</evidence>
<dbReference type="OrthoDB" id="285216at2"/>
<dbReference type="CDD" id="cd04182">
    <property type="entry name" value="GT_2_like_f"/>
    <property type="match status" value="1"/>
</dbReference>
<dbReference type="Proteomes" id="UP000295063">
    <property type="component" value="Unassembled WGS sequence"/>
</dbReference>
<sequence>MKINGIILAAGLSSRMKALKPLLKLKEKTIIEYSIDSMLQSGVQQVVVVLGYRAAEIEAALLAKGGRPQLVLTRNPHYAETDMLASVKFGLISLPDCDAFFLLPGDMPAVNLETFLKVKEAMVRSQALIAFPTLAGQRKHPPLISAKCMETIGKFDGTGGLREVWRQFDNQIVTVAVEDIGCRLDADTREDYNRLVNYMELSNS</sequence>
<keyword evidence="2" id="KW-0548">Nucleotidyltransferase</keyword>
<dbReference type="PANTHER" id="PTHR43777">
    <property type="entry name" value="MOLYBDENUM COFACTOR CYTIDYLYLTRANSFERASE"/>
    <property type="match status" value="1"/>
</dbReference>
<comment type="caution">
    <text evidence="2">The sequence shown here is derived from an EMBL/GenBank/DDBJ whole genome shotgun (WGS) entry which is preliminary data.</text>
</comment>
<keyword evidence="3" id="KW-1185">Reference proteome</keyword>